<dbReference type="GO" id="GO:0006260">
    <property type="term" value="P:DNA replication"/>
    <property type="evidence" value="ECO:0007669"/>
    <property type="project" value="InterPro"/>
</dbReference>
<feature type="non-terminal residue" evidence="1">
    <location>
        <position position="195"/>
    </location>
</feature>
<dbReference type="GO" id="GO:0008408">
    <property type="term" value="F:3'-5' exonuclease activity"/>
    <property type="evidence" value="ECO:0007669"/>
    <property type="project" value="InterPro"/>
</dbReference>
<accession>T0YXI9</accession>
<reference evidence="1" key="1">
    <citation type="submission" date="2013-08" db="EMBL/GenBank/DDBJ databases">
        <authorList>
            <person name="Mendez C."/>
            <person name="Richter M."/>
            <person name="Ferrer M."/>
            <person name="Sanchez J."/>
        </authorList>
    </citation>
    <scope>NUCLEOTIDE SEQUENCE</scope>
</reference>
<dbReference type="PANTHER" id="PTHR32294">
    <property type="entry name" value="DNA POLYMERASE III SUBUNIT ALPHA"/>
    <property type="match status" value="1"/>
</dbReference>
<protein>
    <submittedName>
        <fullName evidence="1">DNA polymerase III holoenzyme alpha subunit</fullName>
    </submittedName>
</protein>
<evidence type="ECO:0000313" key="1">
    <source>
        <dbReference type="EMBL" id="EQD36652.1"/>
    </source>
</evidence>
<dbReference type="Gene3D" id="3.20.20.140">
    <property type="entry name" value="Metal-dependent hydrolases"/>
    <property type="match status" value="1"/>
</dbReference>
<reference evidence="1" key="2">
    <citation type="journal article" date="2014" name="ISME J.">
        <title>Microbial stratification in low pH oxic and suboxic macroscopic growths along an acid mine drainage.</title>
        <authorList>
            <person name="Mendez-Garcia C."/>
            <person name="Mesa V."/>
            <person name="Sprenger R.R."/>
            <person name="Richter M."/>
            <person name="Diez M.S."/>
            <person name="Solano J."/>
            <person name="Bargiela R."/>
            <person name="Golyshina O.V."/>
            <person name="Manteca A."/>
            <person name="Ramos J.L."/>
            <person name="Gallego J.R."/>
            <person name="Llorente I."/>
            <person name="Martins Dos Santos V.A."/>
            <person name="Jensen O.N."/>
            <person name="Pelaez A.I."/>
            <person name="Sanchez J."/>
            <person name="Ferrer M."/>
        </authorList>
    </citation>
    <scope>NUCLEOTIDE SEQUENCE</scope>
</reference>
<name>T0YXI9_9ZZZZ</name>
<dbReference type="AlphaFoldDB" id="T0YXI9"/>
<sequence>MIALAGHASALAQSALADHADSALLQRLRQRFPERLYLELTRCGRAHEEDWIAAALALGARHDLPLLASNDARFLEREDFEAHEARVCIQQGRVLADPKRPREYSPEQYLKSTRDMRALFADLPEVLDNSVELAKRCNLELHFGTYHLPAFPTPPGVTLEQHIRASSSTGLTQRLARHGAAGAHSEADYHARLHT</sequence>
<comment type="caution">
    <text evidence="1">The sequence shown here is derived from an EMBL/GenBank/DDBJ whole genome shotgun (WGS) entry which is preliminary data.</text>
</comment>
<organism evidence="1">
    <name type="scientific">mine drainage metagenome</name>
    <dbReference type="NCBI Taxonomy" id="410659"/>
    <lineage>
        <taxon>unclassified sequences</taxon>
        <taxon>metagenomes</taxon>
        <taxon>ecological metagenomes</taxon>
    </lineage>
</organism>
<proteinExistence type="predicted"/>
<dbReference type="InterPro" id="IPR004805">
    <property type="entry name" value="DnaE2/DnaE/PolC"/>
</dbReference>
<gene>
    <name evidence="1" type="ORF">B2A_12080</name>
</gene>
<dbReference type="PANTHER" id="PTHR32294:SF0">
    <property type="entry name" value="DNA POLYMERASE III SUBUNIT ALPHA"/>
    <property type="match status" value="1"/>
</dbReference>
<dbReference type="EMBL" id="AUZZ01008711">
    <property type="protein sequence ID" value="EQD36652.1"/>
    <property type="molecule type" value="Genomic_DNA"/>
</dbReference>